<dbReference type="InterPro" id="IPR000073">
    <property type="entry name" value="AB_hydrolase_1"/>
</dbReference>
<evidence type="ECO:0000256" key="2">
    <source>
        <dbReference type="ARBA" id="ARBA00038115"/>
    </source>
</evidence>
<dbReference type="AlphaFoldDB" id="Q46QT0"/>
<dbReference type="SUPFAM" id="SSF53474">
    <property type="entry name" value="alpha/beta-Hydrolases"/>
    <property type="match status" value="1"/>
</dbReference>
<dbReference type="ESTHER" id="cuppj-q46qt0">
    <property type="family name" value="Xaa-Pro-like_dom"/>
</dbReference>
<dbReference type="PANTHER" id="PTHR22946">
    <property type="entry name" value="DIENELACTONE HYDROLASE DOMAIN-CONTAINING PROTEIN-RELATED"/>
    <property type="match status" value="1"/>
</dbReference>
<dbReference type="STRING" id="264198.Reut_B5156"/>
<gene>
    <name evidence="4" type="ordered locus">Reut_B5156</name>
</gene>
<evidence type="ECO:0000313" key="4">
    <source>
        <dbReference type="EMBL" id="AAZ64504.1"/>
    </source>
</evidence>
<dbReference type="Pfam" id="PF12697">
    <property type="entry name" value="Abhydrolase_6"/>
    <property type="match status" value="1"/>
</dbReference>
<accession>Q46QT0</accession>
<dbReference type="GO" id="GO:0052689">
    <property type="term" value="F:carboxylic ester hydrolase activity"/>
    <property type="evidence" value="ECO:0007669"/>
    <property type="project" value="UniProtKB-ARBA"/>
</dbReference>
<proteinExistence type="inferred from homology"/>
<feature type="domain" description="AB hydrolase-1" evidence="3">
    <location>
        <begin position="33"/>
        <end position="281"/>
    </location>
</feature>
<name>Q46QT0_CUPPJ</name>
<organism evidence="4">
    <name type="scientific">Cupriavidus pinatubonensis (strain JMP 134 / LMG 1197)</name>
    <name type="common">Cupriavidus necator (strain JMP 134)</name>
    <dbReference type="NCBI Taxonomy" id="264198"/>
    <lineage>
        <taxon>Bacteria</taxon>
        <taxon>Pseudomonadati</taxon>
        <taxon>Pseudomonadota</taxon>
        <taxon>Betaproteobacteria</taxon>
        <taxon>Burkholderiales</taxon>
        <taxon>Burkholderiaceae</taxon>
        <taxon>Cupriavidus</taxon>
    </lineage>
</organism>
<keyword evidence="1 4" id="KW-0378">Hydrolase</keyword>
<dbReference type="HOGENOM" id="CLU_048587_1_0_4"/>
<dbReference type="InterPro" id="IPR050261">
    <property type="entry name" value="FrsA_esterase"/>
</dbReference>
<evidence type="ECO:0000259" key="3">
    <source>
        <dbReference type="Pfam" id="PF12697"/>
    </source>
</evidence>
<reference evidence="4" key="1">
    <citation type="submission" date="2005-08" db="EMBL/GenBank/DDBJ databases">
        <title>Complete sequence of chromosome 2 of Ralstonia eutropha JMP134.</title>
        <authorList>
            <person name="Copeland A."/>
            <person name="Lucas S."/>
            <person name="Lapidus A."/>
            <person name="Barry K."/>
            <person name="Detter J.C."/>
            <person name="Glavina T."/>
            <person name="Hammon N."/>
            <person name="Israni S."/>
            <person name="Pitluck S."/>
            <person name="Goltsman E."/>
            <person name="Martinez M."/>
            <person name="Schmutz J."/>
            <person name="Larimer F."/>
            <person name="Land M."/>
            <person name="Lykidis A."/>
            <person name="Richardson P."/>
        </authorList>
    </citation>
    <scope>NUCLEOTIDE SEQUENCE [LARGE SCALE GENOMIC DNA]</scope>
    <source>
        <strain evidence="4">JMP134</strain>
    </source>
</reference>
<dbReference type="eggNOG" id="COG1073">
    <property type="taxonomic scope" value="Bacteria"/>
</dbReference>
<dbReference type="InterPro" id="IPR029058">
    <property type="entry name" value="AB_hydrolase_fold"/>
</dbReference>
<evidence type="ECO:0000256" key="1">
    <source>
        <dbReference type="ARBA" id="ARBA00022801"/>
    </source>
</evidence>
<protein>
    <submittedName>
        <fullName evidence="4">Alpha/beta hydrolase fold protein</fullName>
    </submittedName>
</protein>
<dbReference type="Gene3D" id="3.40.50.1820">
    <property type="entry name" value="alpha/beta hydrolase"/>
    <property type="match status" value="1"/>
</dbReference>
<comment type="similarity">
    <text evidence="2">Belongs to the AB hydrolase superfamily. FUS2 hydrolase family.</text>
</comment>
<dbReference type="EMBL" id="CP000091">
    <property type="protein sequence ID" value="AAZ64504.1"/>
    <property type="molecule type" value="Genomic_DNA"/>
</dbReference>
<dbReference type="KEGG" id="reu:Reut_B5156"/>
<dbReference type="PANTHER" id="PTHR22946:SF9">
    <property type="entry name" value="POLYKETIDE TRANSFERASE AF380"/>
    <property type="match status" value="1"/>
</dbReference>
<sequence length="316" mass="34310">MVSIETSFQSRGERCAATLMLPNPSPSPSPPVIIMAHGFGAIRAAGLPAIAGRFVAEGYAAYLFDYRNFGDSDGEPRHWVSPRRHLQDWAAAIAHVRSLPEVDANRMVLWGTSFSGGHVIQTAAADHRVRAVIAQVPHVSGLAGMRQIPFGLSLRMVLAAMRDLCGSVIRRPHYSPIVGRPGDMAALTGDDAWHGYARLLPAGAEWENKVLSRVFLEVPLYSPIRRAHKVTAPTLIVAGTNDTITPASAARRASRCIPNGEFHLVEGNHFELHLHDERAFASSIAAQLAFLNRHIGVVPRATGQSSQCCQLMESRP</sequence>
<dbReference type="OrthoDB" id="9805123at2"/>